<reference evidence="5" key="2">
    <citation type="submission" date="2020-09" db="EMBL/GenBank/DDBJ databases">
        <title>Reference genome assembly for Australian Ascochyta lentis isolate Al4.</title>
        <authorList>
            <person name="Lee R.C."/>
            <person name="Farfan-Caceres L.M."/>
            <person name="Debler J.W."/>
            <person name="Williams A.H."/>
            <person name="Henares B.M."/>
        </authorList>
    </citation>
    <scope>NUCLEOTIDE SEQUENCE</scope>
    <source>
        <strain evidence="5">Al4</strain>
    </source>
</reference>
<protein>
    <submittedName>
        <fullName evidence="5">Uncharacterized protein</fullName>
    </submittedName>
</protein>
<keyword evidence="3" id="KW-0539">Nucleus</keyword>
<feature type="region of interest" description="Disordered" evidence="4">
    <location>
        <begin position="1"/>
        <end position="112"/>
    </location>
</feature>
<name>A0A8H7ML92_9PLEO</name>
<keyword evidence="6" id="KW-1185">Reference proteome</keyword>
<gene>
    <name evidence="5" type="ORF">EKO04_002560</name>
</gene>
<evidence type="ECO:0000256" key="1">
    <source>
        <dbReference type="ARBA" id="ARBA00004123"/>
    </source>
</evidence>
<comment type="subcellular location">
    <subcellularLocation>
        <location evidence="1">Nucleus</location>
    </subcellularLocation>
</comment>
<sequence>MSEPTPDAAPQITEAEPTPITNGTSTTEAVDVTMADSTEIPVNPEPQTETTPLLEVQPEAQPAPTPAPVSAPTPTPAPAAPVSSRNSPHPSAPQQAPTQPIPHGSPTRVYLNQHVTPHLLEAMKHLAMNEPEKPLKFLSEFLAMKSAEIEG</sequence>
<dbReference type="GO" id="GO:0005634">
    <property type="term" value="C:nucleus"/>
    <property type="evidence" value="ECO:0007669"/>
    <property type="project" value="UniProtKB-SubCell"/>
</dbReference>
<dbReference type="Pfam" id="PF05186">
    <property type="entry name" value="Dpy-30"/>
    <property type="match status" value="1"/>
</dbReference>
<comment type="caution">
    <text evidence="5">The sequence shown here is derived from an EMBL/GenBank/DDBJ whole genome shotgun (WGS) entry which is preliminary data.</text>
</comment>
<feature type="compositionally biased region" description="Polar residues" evidence="4">
    <location>
        <begin position="85"/>
        <end position="98"/>
    </location>
</feature>
<dbReference type="InterPro" id="IPR007858">
    <property type="entry name" value="Dpy-30_motif"/>
</dbReference>
<dbReference type="Proteomes" id="UP000651452">
    <property type="component" value="Unassembled WGS sequence"/>
</dbReference>
<feature type="compositionally biased region" description="Polar residues" evidence="4">
    <location>
        <begin position="19"/>
        <end position="28"/>
    </location>
</feature>
<evidence type="ECO:0000313" key="5">
    <source>
        <dbReference type="EMBL" id="KAF9699698.1"/>
    </source>
</evidence>
<evidence type="ECO:0000256" key="4">
    <source>
        <dbReference type="SAM" id="MobiDB-lite"/>
    </source>
</evidence>
<dbReference type="Gene3D" id="1.20.890.10">
    <property type="entry name" value="cAMP-dependent protein kinase regulatory subunit, dimerization-anchoring domain"/>
    <property type="match status" value="1"/>
</dbReference>
<dbReference type="InterPro" id="IPR049629">
    <property type="entry name" value="DPY30_SDC1_DD"/>
</dbReference>
<reference evidence="5" key="1">
    <citation type="submission" date="2018-12" db="EMBL/GenBank/DDBJ databases">
        <authorList>
            <person name="Syme R.A."/>
            <person name="Farfan-Caceres L."/>
            <person name="Lichtenzveig J."/>
        </authorList>
    </citation>
    <scope>NUCLEOTIDE SEQUENCE</scope>
    <source>
        <strain evidence="5">Al4</strain>
    </source>
</reference>
<dbReference type="EMBL" id="RZGK01000004">
    <property type="protein sequence ID" value="KAF9699698.1"/>
    <property type="molecule type" value="Genomic_DNA"/>
</dbReference>
<proteinExistence type="inferred from homology"/>
<dbReference type="OrthoDB" id="417678at2759"/>
<feature type="compositionally biased region" description="Pro residues" evidence="4">
    <location>
        <begin position="61"/>
        <end position="79"/>
    </location>
</feature>
<evidence type="ECO:0000256" key="3">
    <source>
        <dbReference type="ARBA" id="ARBA00023242"/>
    </source>
</evidence>
<accession>A0A8H7ML92</accession>
<dbReference type="CDD" id="cd22965">
    <property type="entry name" value="DD_DPY30_SDC1"/>
    <property type="match status" value="1"/>
</dbReference>
<comment type="similarity">
    <text evidence="2">Belongs to the dpy-30 family.</text>
</comment>
<organism evidence="5 6">
    <name type="scientific">Ascochyta lentis</name>
    <dbReference type="NCBI Taxonomy" id="205686"/>
    <lineage>
        <taxon>Eukaryota</taxon>
        <taxon>Fungi</taxon>
        <taxon>Dikarya</taxon>
        <taxon>Ascomycota</taxon>
        <taxon>Pezizomycotina</taxon>
        <taxon>Dothideomycetes</taxon>
        <taxon>Pleosporomycetidae</taxon>
        <taxon>Pleosporales</taxon>
        <taxon>Pleosporineae</taxon>
        <taxon>Didymellaceae</taxon>
        <taxon>Ascochyta</taxon>
    </lineage>
</organism>
<evidence type="ECO:0000256" key="2">
    <source>
        <dbReference type="ARBA" id="ARBA00010849"/>
    </source>
</evidence>
<evidence type="ECO:0000313" key="6">
    <source>
        <dbReference type="Proteomes" id="UP000651452"/>
    </source>
</evidence>
<dbReference type="AlphaFoldDB" id="A0A8H7ML92"/>